<proteinExistence type="predicted"/>
<keyword evidence="1" id="KW-0732">Signal</keyword>
<keyword evidence="3" id="KW-1185">Reference proteome</keyword>
<accession>A0ABQ6HB32</accession>
<evidence type="ECO:0000256" key="1">
    <source>
        <dbReference type="SAM" id="SignalP"/>
    </source>
</evidence>
<evidence type="ECO:0000313" key="3">
    <source>
        <dbReference type="Proteomes" id="UP001157134"/>
    </source>
</evidence>
<protein>
    <submittedName>
        <fullName evidence="2">Uncharacterized protein</fullName>
    </submittedName>
</protein>
<organism evidence="2 3">
    <name type="scientific">Thalassotalea loyana</name>
    <dbReference type="NCBI Taxonomy" id="280483"/>
    <lineage>
        <taxon>Bacteria</taxon>
        <taxon>Pseudomonadati</taxon>
        <taxon>Pseudomonadota</taxon>
        <taxon>Gammaproteobacteria</taxon>
        <taxon>Alteromonadales</taxon>
        <taxon>Colwelliaceae</taxon>
        <taxon>Thalassotalea</taxon>
    </lineage>
</organism>
<feature type="signal peptide" evidence="1">
    <location>
        <begin position="1"/>
        <end position="17"/>
    </location>
</feature>
<reference evidence="2 3" key="1">
    <citation type="submission" date="2023-03" db="EMBL/GenBank/DDBJ databases">
        <title>Thalassotalea loyana LMG 22536T draft genome sequence.</title>
        <authorList>
            <person name="Sawabe T."/>
        </authorList>
    </citation>
    <scope>NUCLEOTIDE SEQUENCE [LARGE SCALE GENOMIC DNA]</scope>
    <source>
        <strain evidence="2 3">LMG 22536</strain>
    </source>
</reference>
<feature type="chain" id="PRO_5046070944" evidence="1">
    <location>
        <begin position="18"/>
        <end position="120"/>
    </location>
</feature>
<gene>
    <name evidence="2" type="ORF">tloyanaT_15850</name>
</gene>
<dbReference type="Proteomes" id="UP001157134">
    <property type="component" value="Unassembled WGS sequence"/>
</dbReference>
<name>A0ABQ6HB32_9GAMM</name>
<comment type="caution">
    <text evidence="2">The sequence shown here is derived from an EMBL/GenBank/DDBJ whole genome shotgun (WGS) entry which is preliminary data.</text>
</comment>
<evidence type="ECO:0000313" key="2">
    <source>
        <dbReference type="EMBL" id="GLX85333.1"/>
    </source>
</evidence>
<sequence length="120" mass="13251">MKYLALILLFYSLGASASVPRECVQSKDEINSALIVLADATKAYIKRTGSFPGVWSSGLTEIIESSEKIVNVGGNIDPIEGDNAMQLSCFSFKDNSYSIYRINIKTYEVSFNQLFVKYGS</sequence>
<dbReference type="RefSeq" id="WP_284297346.1">
    <property type="nucleotide sequence ID" value="NZ_BSSV01000003.1"/>
</dbReference>
<dbReference type="EMBL" id="BSSV01000003">
    <property type="protein sequence ID" value="GLX85333.1"/>
    <property type="molecule type" value="Genomic_DNA"/>
</dbReference>